<evidence type="ECO:0000313" key="2">
    <source>
        <dbReference type="Proteomes" id="UP000821845"/>
    </source>
</evidence>
<sequence>MGNVLLGHMLSTSERSSVLGLKTANAPSNTAKTSSAPQPSNPETEYASNFPPLKPAKELVKSPQMINATHEPAPKESVKYTYAPTLTLPQEPLGNSHEHNCQHVTRTLCTALRANVAKVPASSRKNRLQSGLVLESAILCSTSPHA</sequence>
<name>A0ACB7TNF4_HYAAI</name>
<proteinExistence type="predicted"/>
<keyword evidence="2" id="KW-1185">Reference proteome</keyword>
<dbReference type="EMBL" id="CM023481">
    <property type="protein sequence ID" value="KAH6947862.1"/>
    <property type="molecule type" value="Genomic_DNA"/>
</dbReference>
<accession>A0ACB7TNF4</accession>
<dbReference type="Proteomes" id="UP000821845">
    <property type="component" value="Chromosome 1"/>
</dbReference>
<reference evidence="1" key="1">
    <citation type="submission" date="2020-05" db="EMBL/GenBank/DDBJ databases">
        <title>Large-scale comparative analyses of tick genomes elucidate their genetic diversity and vector capacities.</title>
        <authorList>
            <person name="Jia N."/>
            <person name="Wang J."/>
            <person name="Shi W."/>
            <person name="Du L."/>
            <person name="Sun Y."/>
            <person name="Zhan W."/>
            <person name="Jiang J."/>
            <person name="Wang Q."/>
            <person name="Zhang B."/>
            <person name="Ji P."/>
            <person name="Sakyi L.B."/>
            <person name="Cui X."/>
            <person name="Yuan T."/>
            <person name="Jiang B."/>
            <person name="Yang W."/>
            <person name="Lam T.T.-Y."/>
            <person name="Chang Q."/>
            <person name="Ding S."/>
            <person name="Wang X."/>
            <person name="Zhu J."/>
            <person name="Ruan X."/>
            <person name="Zhao L."/>
            <person name="Wei J."/>
            <person name="Que T."/>
            <person name="Du C."/>
            <person name="Cheng J."/>
            <person name="Dai P."/>
            <person name="Han X."/>
            <person name="Huang E."/>
            <person name="Gao Y."/>
            <person name="Liu J."/>
            <person name="Shao H."/>
            <person name="Ye R."/>
            <person name="Li L."/>
            <person name="Wei W."/>
            <person name="Wang X."/>
            <person name="Wang C."/>
            <person name="Yang T."/>
            <person name="Huo Q."/>
            <person name="Li W."/>
            <person name="Guo W."/>
            <person name="Chen H."/>
            <person name="Zhou L."/>
            <person name="Ni X."/>
            <person name="Tian J."/>
            <person name="Zhou Y."/>
            <person name="Sheng Y."/>
            <person name="Liu T."/>
            <person name="Pan Y."/>
            <person name="Xia L."/>
            <person name="Li J."/>
            <person name="Zhao F."/>
            <person name="Cao W."/>
        </authorList>
    </citation>
    <scope>NUCLEOTIDE SEQUENCE</scope>
    <source>
        <strain evidence="1">Hyas-2018</strain>
    </source>
</reference>
<comment type="caution">
    <text evidence="1">The sequence shown here is derived from an EMBL/GenBank/DDBJ whole genome shotgun (WGS) entry which is preliminary data.</text>
</comment>
<gene>
    <name evidence="1" type="ORF">HPB50_021847</name>
</gene>
<evidence type="ECO:0000313" key="1">
    <source>
        <dbReference type="EMBL" id="KAH6947862.1"/>
    </source>
</evidence>
<organism evidence="1 2">
    <name type="scientific">Hyalomma asiaticum</name>
    <name type="common">Tick</name>
    <dbReference type="NCBI Taxonomy" id="266040"/>
    <lineage>
        <taxon>Eukaryota</taxon>
        <taxon>Metazoa</taxon>
        <taxon>Ecdysozoa</taxon>
        <taxon>Arthropoda</taxon>
        <taxon>Chelicerata</taxon>
        <taxon>Arachnida</taxon>
        <taxon>Acari</taxon>
        <taxon>Parasitiformes</taxon>
        <taxon>Ixodida</taxon>
        <taxon>Ixodoidea</taxon>
        <taxon>Ixodidae</taxon>
        <taxon>Hyalomminae</taxon>
        <taxon>Hyalomma</taxon>
    </lineage>
</organism>
<protein>
    <submittedName>
        <fullName evidence="1">Uncharacterized protein</fullName>
    </submittedName>
</protein>